<keyword evidence="3" id="KW-0804">Transcription</keyword>
<comment type="caution">
    <text evidence="6">The sequence shown here is derived from an EMBL/GenBank/DDBJ whole genome shotgun (WGS) entry which is preliminary data.</text>
</comment>
<keyword evidence="1" id="KW-0805">Transcription regulation</keyword>
<keyword evidence="7" id="KW-1185">Reference proteome</keyword>
<protein>
    <submittedName>
        <fullName evidence="6">TetR family transcriptional regulator</fullName>
    </submittedName>
</protein>
<dbReference type="RefSeq" id="WP_380835866.1">
    <property type="nucleotide sequence ID" value="NZ_JBHSFP010000001.1"/>
</dbReference>
<feature type="DNA-binding region" description="H-T-H motif" evidence="4">
    <location>
        <begin position="29"/>
        <end position="48"/>
    </location>
</feature>
<dbReference type="Pfam" id="PF17754">
    <property type="entry name" value="TetR_C_14"/>
    <property type="match status" value="1"/>
</dbReference>
<dbReference type="PRINTS" id="PR00455">
    <property type="entry name" value="HTHTETR"/>
</dbReference>
<gene>
    <name evidence="6" type="ORF">ACFO60_01355</name>
</gene>
<dbReference type="InterPro" id="IPR050109">
    <property type="entry name" value="HTH-type_TetR-like_transc_reg"/>
</dbReference>
<dbReference type="EMBL" id="JBHSFP010000001">
    <property type="protein sequence ID" value="MFC4529392.1"/>
    <property type="molecule type" value="Genomic_DNA"/>
</dbReference>
<evidence type="ECO:0000256" key="2">
    <source>
        <dbReference type="ARBA" id="ARBA00023125"/>
    </source>
</evidence>
<proteinExistence type="predicted"/>
<evidence type="ECO:0000256" key="4">
    <source>
        <dbReference type="PROSITE-ProRule" id="PRU00335"/>
    </source>
</evidence>
<dbReference type="SUPFAM" id="SSF46689">
    <property type="entry name" value="Homeodomain-like"/>
    <property type="match status" value="1"/>
</dbReference>
<dbReference type="Proteomes" id="UP001596004">
    <property type="component" value="Unassembled WGS sequence"/>
</dbReference>
<name>A0ABV9C9N3_9ACTN</name>
<dbReference type="PROSITE" id="PS50977">
    <property type="entry name" value="HTH_TETR_2"/>
    <property type="match status" value="1"/>
</dbReference>
<sequence length="190" mass="20539">MVRWEPGARERLQAAAMDLYISRGFEKTTAADIAQAVGLTERTFFRHFADKREVLFSGQELLEQALLDGVAAAAPHASPLEMVEFALSAAAALFPAERRDHSRRRQTIISGNPALQERELLKLAGLASAVAAALRSRGVPDAMATLAAESGMTVFGVAFRKWIAEGEERSFLDIEREVLGELVAMAVGAA</sequence>
<accession>A0ABV9C9N3</accession>
<dbReference type="InterPro" id="IPR009057">
    <property type="entry name" value="Homeodomain-like_sf"/>
</dbReference>
<dbReference type="Gene3D" id="1.10.357.10">
    <property type="entry name" value="Tetracycline Repressor, domain 2"/>
    <property type="match status" value="1"/>
</dbReference>
<evidence type="ECO:0000256" key="3">
    <source>
        <dbReference type="ARBA" id="ARBA00023163"/>
    </source>
</evidence>
<organism evidence="6 7">
    <name type="scientific">Sphaerisporangium dianthi</name>
    <dbReference type="NCBI Taxonomy" id="1436120"/>
    <lineage>
        <taxon>Bacteria</taxon>
        <taxon>Bacillati</taxon>
        <taxon>Actinomycetota</taxon>
        <taxon>Actinomycetes</taxon>
        <taxon>Streptosporangiales</taxon>
        <taxon>Streptosporangiaceae</taxon>
        <taxon>Sphaerisporangium</taxon>
    </lineage>
</organism>
<reference evidence="7" key="1">
    <citation type="journal article" date="2019" name="Int. J. Syst. Evol. Microbiol.">
        <title>The Global Catalogue of Microorganisms (GCM) 10K type strain sequencing project: providing services to taxonomists for standard genome sequencing and annotation.</title>
        <authorList>
            <consortium name="The Broad Institute Genomics Platform"/>
            <consortium name="The Broad Institute Genome Sequencing Center for Infectious Disease"/>
            <person name="Wu L."/>
            <person name="Ma J."/>
        </authorList>
    </citation>
    <scope>NUCLEOTIDE SEQUENCE [LARGE SCALE GENOMIC DNA]</scope>
    <source>
        <strain evidence="7">CGMCC 4.7132</strain>
    </source>
</reference>
<feature type="domain" description="HTH tetR-type" evidence="5">
    <location>
        <begin position="6"/>
        <end position="66"/>
    </location>
</feature>
<keyword evidence="2 4" id="KW-0238">DNA-binding</keyword>
<dbReference type="PANTHER" id="PTHR30055">
    <property type="entry name" value="HTH-TYPE TRANSCRIPTIONAL REGULATOR RUTR"/>
    <property type="match status" value="1"/>
</dbReference>
<dbReference type="InterPro" id="IPR001647">
    <property type="entry name" value="HTH_TetR"/>
</dbReference>
<dbReference type="InterPro" id="IPR041347">
    <property type="entry name" value="MftR_C"/>
</dbReference>
<dbReference type="Pfam" id="PF00440">
    <property type="entry name" value="TetR_N"/>
    <property type="match status" value="1"/>
</dbReference>
<dbReference type="InterPro" id="IPR023772">
    <property type="entry name" value="DNA-bd_HTH_TetR-type_CS"/>
</dbReference>
<dbReference type="PROSITE" id="PS01081">
    <property type="entry name" value="HTH_TETR_1"/>
    <property type="match status" value="1"/>
</dbReference>
<dbReference type="PANTHER" id="PTHR30055:SF238">
    <property type="entry name" value="MYCOFACTOCIN BIOSYNTHESIS TRANSCRIPTIONAL REGULATOR MFTR-RELATED"/>
    <property type="match status" value="1"/>
</dbReference>
<evidence type="ECO:0000256" key="1">
    <source>
        <dbReference type="ARBA" id="ARBA00023015"/>
    </source>
</evidence>
<evidence type="ECO:0000313" key="7">
    <source>
        <dbReference type="Proteomes" id="UP001596004"/>
    </source>
</evidence>
<evidence type="ECO:0000259" key="5">
    <source>
        <dbReference type="PROSITE" id="PS50977"/>
    </source>
</evidence>
<evidence type="ECO:0000313" key="6">
    <source>
        <dbReference type="EMBL" id="MFC4529392.1"/>
    </source>
</evidence>